<evidence type="ECO:0000313" key="2">
    <source>
        <dbReference type="Proteomes" id="UP000176558"/>
    </source>
</evidence>
<evidence type="ECO:0008006" key="3">
    <source>
        <dbReference type="Google" id="ProtNLM"/>
    </source>
</evidence>
<evidence type="ECO:0000313" key="1">
    <source>
        <dbReference type="EMBL" id="OHB12307.1"/>
    </source>
</evidence>
<protein>
    <recommendedName>
        <fullName evidence="3">DUF721 domain-containing protein</fullName>
    </recommendedName>
</protein>
<gene>
    <name evidence="1" type="ORF">A3G99_00340</name>
</gene>
<organism evidence="1 2">
    <name type="scientific">Candidatus Zambryskibacteria bacterium RIFCSPLOWO2_12_FULL_39_23</name>
    <dbReference type="NCBI Taxonomy" id="1802776"/>
    <lineage>
        <taxon>Bacteria</taxon>
        <taxon>Candidatus Zambryskiibacteriota</taxon>
    </lineage>
</organism>
<comment type="caution">
    <text evidence="1">The sequence shown here is derived from an EMBL/GenBank/DDBJ whole genome shotgun (WGS) entry which is preliminary data.</text>
</comment>
<dbReference type="Proteomes" id="UP000176558">
    <property type="component" value="Unassembled WGS sequence"/>
</dbReference>
<proteinExistence type="predicted"/>
<accession>A0A1G2USC4</accession>
<dbReference type="EMBL" id="MHWT01000018">
    <property type="protein sequence ID" value="OHB12307.1"/>
    <property type="molecule type" value="Genomic_DNA"/>
</dbReference>
<reference evidence="1 2" key="1">
    <citation type="journal article" date="2016" name="Nat. Commun.">
        <title>Thousands of microbial genomes shed light on interconnected biogeochemical processes in an aquifer system.</title>
        <authorList>
            <person name="Anantharaman K."/>
            <person name="Brown C.T."/>
            <person name="Hug L.A."/>
            <person name="Sharon I."/>
            <person name="Castelle C.J."/>
            <person name="Probst A.J."/>
            <person name="Thomas B.C."/>
            <person name="Singh A."/>
            <person name="Wilkins M.J."/>
            <person name="Karaoz U."/>
            <person name="Brodie E.L."/>
            <person name="Williams K.H."/>
            <person name="Hubbard S.S."/>
            <person name="Banfield J.F."/>
        </authorList>
    </citation>
    <scope>NUCLEOTIDE SEQUENCE [LARGE SCALE GENOMIC DNA]</scope>
</reference>
<name>A0A1G2USC4_9BACT</name>
<dbReference type="AlphaFoldDB" id="A0A1G2USC4"/>
<sequence>MFNISSFLEKFSKNINSARLHTEQIIEIIRNETKIKLEKKDVEIKNNIIYIQSSGAVKNKIFIFKNQIISSINSQTPLKVIDVK</sequence>